<feature type="domain" description="Carrier" evidence="5">
    <location>
        <begin position="1931"/>
        <end position="2007"/>
    </location>
</feature>
<dbReference type="OrthoDB" id="416786at2759"/>
<name>A0A9P4J940_9PEZI</name>
<dbReference type="NCBIfam" id="NF003417">
    <property type="entry name" value="PRK04813.1"/>
    <property type="match status" value="4"/>
</dbReference>
<organism evidence="6 7">
    <name type="scientific">Myriangium duriaei CBS 260.36</name>
    <dbReference type="NCBI Taxonomy" id="1168546"/>
    <lineage>
        <taxon>Eukaryota</taxon>
        <taxon>Fungi</taxon>
        <taxon>Dikarya</taxon>
        <taxon>Ascomycota</taxon>
        <taxon>Pezizomycotina</taxon>
        <taxon>Dothideomycetes</taxon>
        <taxon>Dothideomycetidae</taxon>
        <taxon>Myriangiales</taxon>
        <taxon>Myriangiaceae</taxon>
        <taxon>Myriangium</taxon>
    </lineage>
</organism>
<dbReference type="Gene3D" id="3.30.559.10">
    <property type="entry name" value="Chloramphenicol acetyltransferase-like domain"/>
    <property type="match status" value="7"/>
</dbReference>
<dbReference type="CDD" id="cd05918">
    <property type="entry name" value="A_NRPS_SidN3_like"/>
    <property type="match status" value="4"/>
</dbReference>
<feature type="domain" description="Carrier" evidence="5">
    <location>
        <begin position="4078"/>
        <end position="4154"/>
    </location>
</feature>
<evidence type="ECO:0000259" key="5">
    <source>
        <dbReference type="PROSITE" id="PS50075"/>
    </source>
</evidence>
<dbReference type="InterPro" id="IPR036736">
    <property type="entry name" value="ACP-like_sf"/>
</dbReference>
<feature type="domain" description="Carrier" evidence="5">
    <location>
        <begin position="3471"/>
        <end position="3547"/>
    </location>
</feature>
<dbReference type="PANTHER" id="PTHR45527">
    <property type="entry name" value="NONRIBOSOMAL PEPTIDE SYNTHETASE"/>
    <property type="match status" value="1"/>
</dbReference>
<dbReference type="GO" id="GO:0043041">
    <property type="term" value="P:amino acid activation for nonribosomal peptide biosynthetic process"/>
    <property type="evidence" value="ECO:0007669"/>
    <property type="project" value="TreeGrafter"/>
</dbReference>
<evidence type="ECO:0000256" key="1">
    <source>
        <dbReference type="ARBA" id="ARBA00022450"/>
    </source>
</evidence>
<evidence type="ECO:0000256" key="4">
    <source>
        <dbReference type="SAM" id="MobiDB-lite"/>
    </source>
</evidence>
<evidence type="ECO:0000313" key="7">
    <source>
        <dbReference type="Proteomes" id="UP000799439"/>
    </source>
</evidence>
<dbReference type="PROSITE" id="PS50075">
    <property type="entry name" value="CARRIER"/>
    <property type="match status" value="5"/>
</dbReference>
<dbReference type="FunFam" id="3.30.559.30:FF:000002">
    <property type="entry name" value="Nonribosomal peptide synthase Pes1"/>
    <property type="match status" value="2"/>
</dbReference>
<dbReference type="PANTHER" id="PTHR45527:SF1">
    <property type="entry name" value="FATTY ACID SYNTHASE"/>
    <property type="match status" value="1"/>
</dbReference>
<dbReference type="FunFam" id="1.10.1200.10:FF:000005">
    <property type="entry name" value="Nonribosomal peptide synthetase 1"/>
    <property type="match status" value="1"/>
</dbReference>
<protein>
    <submittedName>
        <fullName evidence="6">Acetyl-CoA synthetase-like protein</fullName>
    </submittedName>
</protein>
<feature type="domain" description="Carrier" evidence="5">
    <location>
        <begin position="566"/>
        <end position="642"/>
    </location>
</feature>
<dbReference type="Pfam" id="PF00550">
    <property type="entry name" value="PP-binding"/>
    <property type="match status" value="5"/>
</dbReference>
<proteinExistence type="predicted"/>
<evidence type="ECO:0000313" key="6">
    <source>
        <dbReference type="EMBL" id="KAF2157224.1"/>
    </source>
</evidence>
<dbReference type="PROSITE" id="PS00012">
    <property type="entry name" value="PHOSPHOPANTETHEINE"/>
    <property type="match status" value="2"/>
</dbReference>
<dbReference type="InterPro" id="IPR023213">
    <property type="entry name" value="CAT-like_dom_sf"/>
</dbReference>
<dbReference type="InterPro" id="IPR006162">
    <property type="entry name" value="Ppantetheine_attach_site"/>
</dbReference>
<dbReference type="InterPro" id="IPR010071">
    <property type="entry name" value="AA_adenyl_dom"/>
</dbReference>
<keyword evidence="7" id="KW-1185">Reference proteome</keyword>
<dbReference type="GO" id="GO:0005737">
    <property type="term" value="C:cytoplasm"/>
    <property type="evidence" value="ECO:0007669"/>
    <property type="project" value="TreeGrafter"/>
</dbReference>
<dbReference type="Gene3D" id="3.40.50.12780">
    <property type="entry name" value="N-terminal domain of ligase-like"/>
    <property type="match status" value="4"/>
</dbReference>
<dbReference type="InterPro" id="IPR020806">
    <property type="entry name" value="PKS_PP-bd"/>
</dbReference>
<feature type="region of interest" description="Disordered" evidence="4">
    <location>
        <begin position="4040"/>
        <end position="4081"/>
    </location>
</feature>
<dbReference type="SUPFAM" id="SSF56801">
    <property type="entry name" value="Acetyl-CoA synthetase-like"/>
    <property type="match status" value="4"/>
</dbReference>
<keyword evidence="2" id="KW-0597">Phosphoprotein</keyword>
<dbReference type="CDD" id="cd19534">
    <property type="entry name" value="E_NRPS"/>
    <property type="match status" value="2"/>
</dbReference>
<dbReference type="InterPro" id="IPR042099">
    <property type="entry name" value="ANL_N_sf"/>
</dbReference>
<dbReference type="Gene3D" id="3.30.300.30">
    <property type="match status" value="4"/>
</dbReference>
<gene>
    <name evidence="6" type="ORF">K461DRAFT_12878</name>
</gene>
<dbReference type="GO" id="GO:0016874">
    <property type="term" value="F:ligase activity"/>
    <property type="evidence" value="ECO:0007669"/>
    <property type="project" value="UniProtKB-KW"/>
</dbReference>
<dbReference type="InterPro" id="IPR020845">
    <property type="entry name" value="AMP-binding_CS"/>
</dbReference>
<dbReference type="GO" id="GO:0044550">
    <property type="term" value="P:secondary metabolite biosynthetic process"/>
    <property type="evidence" value="ECO:0007669"/>
    <property type="project" value="TreeGrafter"/>
</dbReference>
<dbReference type="SUPFAM" id="SSF47336">
    <property type="entry name" value="ACP-like"/>
    <property type="match status" value="5"/>
</dbReference>
<dbReference type="GO" id="GO:0031177">
    <property type="term" value="F:phosphopantetheine binding"/>
    <property type="evidence" value="ECO:0007669"/>
    <property type="project" value="InterPro"/>
</dbReference>
<dbReference type="Proteomes" id="UP000799439">
    <property type="component" value="Unassembled WGS sequence"/>
</dbReference>
<dbReference type="InterPro" id="IPR045851">
    <property type="entry name" value="AMP-bd_C_sf"/>
</dbReference>
<dbReference type="InterPro" id="IPR000873">
    <property type="entry name" value="AMP-dep_synth/lig_dom"/>
</dbReference>
<dbReference type="InterPro" id="IPR009081">
    <property type="entry name" value="PP-bd_ACP"/>
</dbReference>
<feature type="compositionally biased region" description="Basic and acidic residues" evidence="4">
    <location>
        <begin position="4060"/>
        <end position="4076"/>
    </location>
</feature>
<dbReference type="Pfam" id="PF00501">
    <property type="entry name" value="AMP-binding"/>
    <property type="match status" value="4"/>
</dbReference>
<accession>A0A9P4J940</accession>
<dbReference type="InterPro" id="IPR001242">
    <property type="entry name" value="Condensation_dom"/>
</dbReference>
<dbReference type="SUPFAM" id="SSF52777">
    <property type="entry name" value="CoA-dependent acyltransferases"/>
    <property type="match status" value="15"/>
</dbReference>
<feature type="domain" description="Carrier" evidence="5">
    <location>
        <begin position="5634"/>
        <end position="5710"/>
    </location>
</feature>
<dbReference type="CDD" id="cd19545">
    <property type="entry name" value="FUM14_C_NRPS-like"/>
    <property type="match status" value="1"/>
</dbReference>
<dbReference type="Gene3D" id="3.30.559.30">
    <property type="entry name" value="Nonribosomal peptide synthetase, condensation domain"/>
    <property type="match status" value="8"/>
</dbReference>
<dbReference type="PROSITE" id="PS00455">
    <property type="entry name" value="AMP_BINDING"/>
    <property type="match status" value="4"/>
</dbReference>
<sequence>MLAPNNDTGSLPPDAALSTDTAMDQQLPTKVERCLHDLVLESVHRQPDAVAVISWDGDLSYSELEEHAARLAAHLVKIGTGPEVKVGLCMEKSRWTVVAMLAIVKAGGVVVPIGTQHPLSRIQTILNDTETIAILTDKNHEVRLADLGVQTIAIDSDFLNTLSEDDYPLIVGVSSANAVWIVYTSGSTGTPKGVVIEHAALCTNIKGHSIACGFSPHTRCLQFAAHTFDAVITEVFSTLVNGGVVCIPSEHDRLNNLASTIDKMGVNFALLTSTVAGLLNPARAPSMKTIVLVGESVKPAVVEAWLPHAKVLNGYGPSECSIFATCSRPIVNPRDAPVIGFPVSCCAWVTNPDDYNSLRSVGEPGELLVEGPTLARGYLNDWKKTQQAFVTDPGFVRKLGVAPGRRMYRTGDLVRRNADGSLTYIGRRDTQIKIHGQRVEIGEIEHHLTTHPAVREAVVVKASGGTFEGRLCTALVLDGFGPEVYQGSELTKIDDELRSSAMQVISDVQRHLSKRVMQYMVPACWVPAAILPVNLSGKIDRMSATNWFASLKSDTGMTTSKDEESSCASTTEGSLRKVWSEVLKIPLHEITLGHSFLRLGGDSILAMQVVSDCRYHGLNISVKDVLESRTLSELALVAENFVRLSESSNSAAVGNLHPAKEFGIDWGYWDLEPDDFHFDDLTIESVEIDQKMTSLLMGDANDALRTDPVELLLAASLYSFSLVFDDRETPSIFLEDHGLELGDVNRISSSKTGRLTGFVAVRVHPTPNDIIAMLKQTKERRRDLLDRKSTIRLARIPWANHLDQSVEPDLMELLLTFTSTCESFQSSLERSKIPTTTGTMGDVVSVSNGWQARVPAAITIEAGIHDQKLQIRVAFSKRSQKQNLLRWWVPVLRDTINNLVHNLVDMETCISSGDFPLAKLAEEDLLYLQQRYVEELSLNSTADIEDVLPCSPIQQGILLSQEKESATYIVQQFVEFLPRDSSNPVLIDRLIYAWRRVVDRHSIMRTVFTNAFPGQQKYFQVVLKHTEAEVVVIELEDDQVRGESSTRMPAFDHNGKTRPPHRLTISVTPSGRVYARFELSHALTDAMAMEALINDLCAIYDGSAAGNGSNYGTYIAYLESSSFEDDLDYWSSLLRHSEPCKLPLHEADVSQMKGAETTRSHVSTHIRDLTALHSFRQNHEITIATIFQLAWSLVLKSRTGLNNTCFGYLSSGRDVPIEGVEGLLGPTINIIPCSTQFKKGITVVEAARNMQSTFLEGFMRQLVPLQAIQHSLRLSGQPLFNTVVSYRAKRIARRPERSSILVDQLAEEDHTEYDMTVQVVSDSDEIVVTLEYPPEKVAQSLADGLLEQLNEIVETLCQSPDCLVSHLPLISKHDLVWLKARGISKSPKVEFCVHALVQRNVMDRPNALAVSAWDGELTHSQLDVAAERLAHYLHSDLGVATTKVVGVCMDKSRWAAVSMLAILKSGGAILPLGNQDPVSRIELLVRNASVNVILTDQYHAKRLRDTTTSKIIIVDKRFVSNLPKASTPPTPIVAPDDAAWIIYTSGSTGAPKGVVLPHNSMATSLVAQGPALGIKRGTRTLQFAAYTFDAAIMEIFTTLIHQGVVCIPSEEQRWSDLPGAISSMKVNLALLTPTVAGLMEHKDVPSLTTLILGGEAVGPAVVDKYLGHATIYNAYGPTECSIMASVSRPMLAATDAPVIGFPITGRFWVTEPYDFNRLVPIGSVGELLIESPQLAREYLNDTEKTSASFVVDPDFIHLLNLGVGHRMYRTGDLVREQEDGSLIHLGRRDTQVKIRGQRVEVGEIEYLITCHPAVKDAVVLLPDYGPLKNKLIATVLMEDSLIGNGYNSTIELVPEQARQAASLQVAEIRSSLSQKLPSHMIPNSWVPLACLPINSSGKVDRKKLSLSISEIDPSTYGIPMHPSTQEMIGDAPATAIERQILMTWAKVLNLEVGQITRDQPFTAAGGDSVLAMRVVSELRKLGITVSVRDILQCQSIAQLSSRAKPAKTYQTALLSHEPFNLSPVQLFFFEDIAADGLVTCADSHFNHGLWLSLNRCFRSDELAHAVETLVARHGMLRARFHHDRVGGWKQRIEKAVQGSYRFHISQVEHDHEVEAIEREANTTLNLRSGPVFSVDILNRKNQPQLMYVVAHHLVIDLVSWRILFHDLEELLQKRPLSQYRSLPFSTWIQLQEHHIRGKFDVHQVLPHDVTLGGWSYWGLTFGEYKHADRVQRSVQLDHATTETLFGSINKILRTEPVEILLAALFHSFHATFEDRSVPAIFNEGHGREPWNESIDLAETIGWFTTMTPFSLTGRSFDILEILIEIKDQRRQIPGRGLPYFSARYLTDEGKKAFNHHRQMEILFNYHGRYQQTEVKEALFQSLNLESLASTGTSVRHPAVFDIDVSRSLDTTQVAFNFSRNINRQDDVKRWTLAFRDSISSILFRLQETKPRYTSSDFLLSRLSNKDLTAIELASRTIPGLGNHDAIEDIYPCSPTQEGMLLSQAKNPADYQVRHCVRITNTDGTLVNPNRVIRAWQDVVDRHTILRTIFVDWLPDQATHLQLVMRSWKTNASVVECGDEHAIKAYAGLSTAVDHIGKEPPHKFTVYRTASGIIFGYLQISHVIVDAWSLDLVFKDLVDAYGSDSVLPPAPQYVNYISYLARSATSEDLDYWVRLLADTRPCYLEIEGPKLSSYTEAETSTQMLPAKVTNFRGLRYLQEIHGITTAMLFRFAWALVLSVYTKSATVNFGFLTHGRDVPVEGIENIAGPTINMTVCHSQIDNTRNITLDAIKQCQEQYLQGLAHQRISLAEIQHALDLSPRTLFNTVMTYRQEESKKTPRTPSLVIEGLYSDDPAEFDITIALSAGSDSVDVDMIYKQSTLSHDVAQRVLDTFIHVASQLIPRGPDGASDLTILSPKDVEQIRLWNTTVPLMVHSLVNGLVKESSVDRPHATAIAAWDGDMTYHELDVRSTALAKYLNSLGAGPEQMVAVCMSKSKWAVVSMLAILKSGAAVVPLGTNHPISRIRLIVRDTACSIILTDAAQAERLTSVASNILVVNDLLLQKASANTVETKAKPEPHNAAWVVFTSGSTGTPKGVILQHDGLCTSIHAHGKKFGVGTQSRVLQFSAHTFDAAIQDIFTTLVFGGCICIVSEEERMNDLAPAMHRLRVNQAFLTPTVAALIQPEGLPHLKTLVIGGEAPSQTVVETWAEASTLLQIYGPSEASIMVTCSAPMGTHSEATNIGYPLASCFWVVDPDNYNNLCPLGVPGELLIEGPLLSRGYLNDAEKTAKSFVDGCKILGQVGIPNRKARLYRTGDLVRQNFDGSLTFLSRIDSQIKIAGQRIETGEIESLISQICVDVRAVVVDLINDPSRDGTKVLVAALELCQDHDDRISEELHIRTLNYTVALRNQIESLQASLADKLPSFMLPTVFLPISNLPLGNTGKLDRRALRLYLESLSDSALRAFAFGDKVSESPSTDAERQLQILWAAVLGKSQEAIGKADHFFEIGGDSVVAMRLVAAARESHIFLTVADVFNHPRLKDLATITESQARVETALIHGGAGEVAPYSLWWKDTTEDDLQGRARELRWLASVCNVSADQIEDVYPCTPLQEGMMAHTELNPSAYVLQAVYKMDGTVQSDRLVAAWDKLVDLVPILRTRIVALPRSKSLQCVIRERIVWTSCTSLQEYLENDRQIPMNSGSHLCRLALIHDDGLPSFLVWTAHHGIYDGWSRARMMQLLAKIYKGEDVPTSPPISRFLQHIGSAEKGSMKVFWQTYLDGLSTTKFPRLPGISYQPHIDATARKRVIGKVSNGRVTTSIALRTAWAIAVAAHTNSSEAVIAVTLSGRDTPVDGILDLLAPTITTVPVRIRIDHNQGVSDLLEEVQRQASEMIPYEHVGLQNIQRLLPNFRGNATPGHLFAVHSDAEISGVPGSVDPGETIGLYAQEAGTAGFDSYPLNIECNMLSDSGQVQIEARFDKFVIPDAYVKNLLDSFAAIFEQICDNQLRKSRIGSLVVVGEGDEDENELSKVEGTTLAARQHCVKAQGPVQKLTNGKDDSSLPTPWVEDAHLGDPDNEVGKSGEHPQVSDLQAQLRRITSLVLNTPEDRVSLHQSFLSLGGDSITAMQMVAQCRREGIQIPMREVLHSKSILQLALTAIKDVVIVGSDETSYHYFCLTPIQQLYFDQIAPNMHNVQGPNRFNQSICIRAPENVSIRDLNAAFDALVRKHPMLRARFHLVEDGWRQIIPELVQGSYHFLVHQTAADDEILEIMEIAESSLDIEKGPTFSVNVIEAPEKLLVYLVAHHLVVDLVSWRIMLHDLDEQLQNPSQLNSENSSTSFQSWSKLQAEYSKSFQSLETVLPIEVPPADWDYWGLQKDEAVFGNRIQETVEMAKSTTSFIFGDCNCALQTEPVDILLAALCQSFHQTFQDRAVPAVFVEGHGREPWDGQIDLTETVGWFTTMTPLHVPLDTEGYDVVETLRQVKEHRRLTPGHGLPYFTARYMTEEGQKRFSSHESMEIVFNYQGQFQQFERGDTGFRLEYVNGKDQPCPVGDNVKDLAVFDVEVTVSDGRLQLSFGFSRHMQDPVAPRTWLHNYATVLEQLSSRLIGMTPSRTPSDFPLANLTQDNIDHIKEECLVLANLGLDDVEDILPVSPMQEGILLSMSKTPGTYHVQFICKISSSLPSEVDTSRIISAWHQVIARHSILRTTFIDAVSGQDTIHQVVLADWIPSVDVVKVVSEHDVEAHLAAARQQRFASHRPNHKLTILCVEGKDVYGHFEMSHALVDASSLQLLIHDLLRAYDDKLPPTQAPKYSSYISYLQKRSSYEDLEYWTQTLRNVQPCHVVTPSDDAPAGERISASFEPPESVSTVLRDLEAFQQFSEKHNVTVATIFQLGWAMVLACQTNLQEVCFGYLVNGRDAPIPGIDEMVGPMINMMVCVVPLNDPTLSVSAAAQQVQRSFLEGFDHQRTSLAAIHHRLQLSGQALFNSTINYKVIQPANKEEQSTLSLESMFAEDPAEYDFGVNITKLDDSIDLSLQYIQAKFSSSFAQGLLDSLVQAVHNLVHVERIGDVQVLSESDATKLKSWNSKIPPRVESCLHTLIKETALQRPNAPAICAWDGEMTHQQLDTASGRLASHLVKLGVGPEVNVGMCMNKSKWAVVSILATLKAGGAVVPLGVQHPVPRIKSILDDTAAAVILVDQKQAKRLETITLHEDRASLLLVGDSLLATLTGSLAQSCQSVSPDNAAWIMYTSGSTGVPKGVVLEHSALCTSVLAFGKQMRFGEHTRALQFSAYTFDVSIMDTVATLICGGGCICIPSEDERMNALTASINRMQVNTMIATPTVADLLDPKKVPLLEKIIVGGEPLTSSLIESWSKNVDLTNNYGMTECCVNSTFSNPLRDVSQKSNIGRALPDAAVFWVVNSTDYNRLVPIGAIGELLIEGPQLARGYLHDPEKTSQAFVTDPAFLHQMEFPETGRRMYRTGDLVRQQEDGSIIYIGRNDTQIKIRGQRIETGEIESAVRRLLPGVQHTIVVLVKRHDSTQQNLTVAVEFESGSKLRSAQRPPEHNTGLLHPSSTLCEAFATLADQLHGCLPSYMVPTAFAPIDRMPLNPSGKLDRRAVTTFLGGLAPEVLSAYSSPTTATRTSRTDAQVILAGAWADVLGIDQSTIGAQDNMFRLGGDSFSAMKLVQTAALLNLRLTVTDIFRNPKLADMAAVAEQNTSKPSTRQSLYKPFSLLNSADTDTLVNELAETLQIPDKSTIEDAFPVTETQEFFVAINTIEPGLEMNYHILDSSHARDASQLRQSCVELFAQVETLRTVFGFHKGRLIQVVLDLQDPPVEVYETDMTIHDFTQDYIKQKTSRPVRLGQLLAEITIVVQQGTNNHRILFRVSHALYDGVAMAMIFSHLSSILAGGQAPQPLSFGPYISSLSSRTTQATYTYWRALLFGAHMPSLLPKPSTPRQLYPLHLLPLRSIPLPTLPSSTSPATLLKAAWALVLASYTSSSDICFVETISGRSSHADAIGCCVSHIPVRFAFSPADSTVPVLLAQVHEQHLASTQHDAIGLGEIVRRCTDWENVGWTTSRMNHQLMPSGDMKLAGEEYKVVAQQPERMENPIPVHVLSFQHEGRVEVGIAYADVVGEKKAEILLDRLCETVRRLVEEPEGKLPVVDKIPIEERMEELVAEESGNSTGDSAAGQDARFDELSAAIREAKFAVLDQDHNDMVALADEAVFGGDVVDALHVACLLQKDGIDVRTEDFLRQPTHEDLVRVVYRREGKKREE</sequence>
<dbReference type="NCBIfam" id="TIGR01733">
    <property type="entry name" value="AA-adenyl-dom"/>
    <property type="match status" value="4"/>
</dbReference>
<dbReference type="Gene3D" id="1.10.1200.10">
    <property type="entry name" value="ACP-like"/>
    <property type="match status" value="5"/>
</dbReference>
<dbReference type="FunFam" id="3.40.50.12780:FF:000014">
    <property type="entry name" value="Nonribosomal peptide synthetase 1"/>
    <property type="match status" value="4"/>
</dbReference>
<dbReference type="SMART" id="SM00823">
    <property type="entry name" value="PKS_PP"/>
    <property type="match status" value="5"/>
</dbReference>
<keyword evidence="1" id="KW-0596">Phosphopantetheine</keyword>
<evidence type="ECO:0000256" key="2">
    <source>
        <dbReference type="ARBA" id="ARBA00022553"/>
    </source>
</evidence>
<evidence type="ECO:0000256" key="3">
    <source>
        <dbReference type="ARBA" id="ARBA00022598"/>
    </source>
</evidence>
<dbReference type="Pfam" id="PF00668">
    <property type="entry name" value="Condensation"/>
    <property type="match status" value="7"/>
</dbReference>
<dbReference type="CDD" id="cd19542">
    <property type="entry name" value="CT_NRPS-like"/>
    <property type="match status" value="4"/>
</dbReference>
<keyword evidence="3" id="KW-0436">Ligase</keyword>
<reference evidence="6" key="1">
    <citation type="journal article" date="2020" name="Stud. Mycol.">
        <title>101 Dothideomycetes genomes: a test case for predicting lifestyles and emergence of pathogens.</title>
        <authorList>
            <person name="Haridas S."/>
            <person name="Albert R."/>
            <person name="Binder M."/>
            <person name="Bloem J."/>
            <person name="Labutti K."/>
            <person name="Salamov A."/>
            <person name="Andreopoulos B."/>
            <person name="Baker S."/>
            <person name="Barry K."/>
            <person name="Bills G."/>
            <person name="Bluhm B."/>
            <person name="Cannon C."/>
            <person name="Castanera R."/>
            <person name="Culley D."/>
            <person name="Daum C."/>
            <person name="Ezra D."/>
            <person name="Gonzalez J."/>
            <person name="Henrissat B."/>
            <person name="Kuo A."/>
            <person name="Liang C."/>
            <person name="Lipzen A."/>
            <person name="Lutzoni F."/>
            <person name="Magnuson J."/>
            <person name="Mondo S."/>
            <person name="Nolan M."/>
            <person name="Ohm R."/>
            <person name="Pangilinan J."/>
            <person name="Park H.-J."/>
            <person name="Ramirez L."/>
            <person name="Alfaro M."/>
            <person name="Sun H."/>
            <person name="Tritt A."/>
            <person name="Yoshinaga Y."/>
            <person name="Zwiers L.-H."/>
            <person name="Turgeon B."/>
            <person name="Goodwin S."/>
            <person name="Spatafora J."/>
            <person name="Crous P."/>
            <person name="Grigoriev I."/>
        </authorList>
    </citation>
    <scope>NUCLEOTIDE SEQUENCE</scope>
    <source>
        <strain evidence="6">CBS 260.36</strain>
    </source>
</reference>
<dbReference type="FunFam" id="3.30.300.30:FF:000015">
    <property type="entry name" value="Nonribosomal peptide synthase SidD"/>
    <property type="match status" value="4"/>
</dbReference>
<dbReference type="EMBL" id="ML996081">
    <property type="protein sequence ID" value="KAF2157224.1"/>
    <property type="molecule type" value="Genomic_DNA"/>
</dbReference>
<comment type="caution">
    <text evidence="6">The sequence shown here is derived from an EMBL/GenBank/DDBJ whole genome shotgun (WGS) entry which is preliminary data.</text>
</comment>